<dbReference type="Proteomes" id="UP001239445">
    <property type="component" value="Unassembled WGS sequence"/>
</dbReference>
<evidence type="ECO:0000256" key="1">
    <source>
        <dbReference type="SAM" id="MobiDB-lite"/>
    </source>
</evidence>
<organism evidence="3 4">
    <name type="scientific">Echria macrotheca</name>
    <dbReference type="NCBI Taxonomy" id="438768"/>
    <lineage>
        <taxon>Eukaryota</taxon>
        <taxon>Fungi</taxon>
        <taxon>Dikarya</taxon>
        <taxon>Ascomycota</taxon>
        <taxon>Pezizomycotina</taxon>
        <taxon>Sordariomycetes</taxon>
        <taxon>Sordariomycetidae</taxon>
        <taxon>Sordariales</taxon>
        <taxon>Schizotheciaceae</taxon>
        <taxon>Echria</taxon>
    </lineage>
</organism>
<feature type="domain" description="Ysc84 actin-binding" evidence="2">
    <location>
        <begin position="152"/>
        <end position="281"/>
    </location>
</feature>
<dbReference type="Pfam" id="PF04366">
    <property type="entry name" value="Ysc84"/>
    <property type="match status" value="1"/>
</dbReference>
<evidence type="ECO:0000259" key="2">
    <source>
        <dbReference type="Pfam" id="PF04366"/>
    </source>
</evidence>
<keyword evidence="4" id="KW-1185">Reference proteome</keyword>
<comment type="caution">
    <text evidence="3">The sequence shown here is derived from an EMBL/GenBank/DDBJ whole genome shotgun (WGS) entry which is preliminary data.</text>
</comment>
<gene>
    <name evidence="3" type="ORF">QBC47DRAFT_385066</name>
</gene>
<dbReference type="GO" id="GO:0035091">
    <property type="term" value="F:phosphatidylinositol binding"/>
    <property type="evidence" value="ECO:0007669"/>
    <property type="project" value="TreeGrafter"/>
</dbReference>
<dbReference type="EMBL" id="MU839836">
    <property type="protein sequence ID" value="KAK1753849.1"/>
    <property type="molecule type" value="Genomic_DNA"/>
</dbReference>
<dbReference type="InterPro" id="IPR007461">
    <property type="entry name" value="Ysc84_actin-binding"/>
</dbReference>
<protein>
    <recommendedName>
        <fullName evidence="2">Ysc84 actin-binding domain-containing protein</fullName>
    </recommendedName>
</protein>
<dbReference type="AlphaFoldDB" id="A0AAJ0B8W5"/>
<evidence type="ECO:0000313" key="4">
    <source>
        <dbReference type="Proteomes" id="UP001239445"/>
    </source>
</evidence>
<dbReference type="PANTHER" id="PTHR15629">
    <property type="entry name" value="SH3YL1 PROTEIN"/>
    <property type="match status" value="1"/>
</dbReference>
<feature type="region of interest" description="Disordered" evidence="1">
    <location>
        <begin position="1"/>
        <end position="37"/>
    </location>
</feature>
<name>A0AAJ0B8W5_9PEZI</name>
<reference evidence="3" key="1">
    <citation type="submission" date="2023-06" db="EMBL/GenBank/DDBJ databases">
        <title>Genome-scale phylogeny and comparative genomics of the fungal order Sordariales.</title>
        <authorList>
            <consortium name="Lawrence Berkeley National Laboratory"/>
            <person name="Hensen N."/>
            <person name="Bonometti L."/>
            <person name="Westerberg I."/>
            <person name="Brannstrom I.O."/>
            <person name="Guillou S."/>
            <person name="Cros-Aarteil S."/>
            <person name="Calhoun S."/>
            <person name="Haridas S."/>
            <person name="Kuo A."/>
            <person name="Mondo S."/>
            <person name="Pangilinan J."/>
            <person name="Riley R."/>
            <person name="Labutti K."/>
            <person name="Andreopoulos B."/>
            <person name="Lipzen A."/>
            <person name="Chen C."/>
            <person name="Yanf M."/>
            <person name="Daum C."/>
            <person name="Ng V."/>
            <person name="Clum A."/>
            <person name="Steindorff A."/>
            <person name="Ohm R."/>
            <person name="Martin F."/>
            <person name="Silar P."/>
            <person name="Natvig D."/>
            <person name="Lalanne C."/>
            <person name="Gautier V."/>
            <person name="Ament-Velasquez S.L."/>
            <person name="Kruys A."/>
            <person name="Hutchinson M.I."/>
            <person name="Powell A.J."/>
            <person name="Barry K."/>
            <person name="Miller A.N."/>
            <person name="Grigoriev I.V."/>
            <person name="Debuchy R."/>
            <person name="Gladieux P."/>
            <person name="Thoren M.H."/>
            <person name="Johannesson H."/>
        </authorList>
    </citation>
    <scope>NUCLEOTIDE SEQUENCE</scope>
    <source>
        <strain evidence="3">PSN4</strain>
    </source>
</reference>
<accession>A0AAJ0B8W5</accession>
<dbReference type="InterPro" id="IPR051702">
    <property type="entry name" value="SH3_domain_YSC84-like"/>
</dbReference>
<proteinExistence type="predicted"/>
<dbReference type="PANTHER" id="PTHR15629:SF8">
    <property type="entry name" value="DUF500 DOMAIN PROTEIN (AFU_ORTHOLOGUE AFUA_5G07310)"/>
    <property type="match status" value="1"/>
</dbReference>
<evidence type="ECO:0000313" key="3">
    <source>
        <dbReference type="EMBL" id="KAK1753849.1"/>
    </source>
</evidence>
<dbReference type="CDD" id="cd11524">
    <property type="entry name" value="SYLF"/>
    <property type="match status" value="1"/>
</dbReference>
<sequence length="321" mass="34416">MTQIEQREAPSQPPPPYQGSDAQPPVPSEPPRSSGWQRQVKKIVETISSPLNSAATTFGLPSFAPLPVDRELARATSIFSSFTTPTQSRHETIPAASLTTAAGLVILTTGRLGLRRVSGSVGSGILVVRHPETREWCAPVAVRSYGAGAGPFAMGFEVTERVFVIPSHEALERFAKADYLFGAEAIFSAGSLGRGGGVSFAGATLGKSQEQRRCERCRYHDGEVGASATNNKAAGVRESFRHPIQCYMRSKGLYLGLQAEGLNLEERRQENSGFYGKEVSALSNPVELSKVETGLGEHLEPVKTLLAQISMAETGKANKTE</sequence>